<reference evidence="1" key="2">
    <citation type="submission" date="2020-11" db="EMBL/GenBank/DDBJ databases">
        <authorList>
            <person name="McCartney M.A."/>
            <person name="Auch B."/>
            <person name="Kono T."/>
            <person name="Mallez S."/>
            <person name="Becker A."/>
            <person name="Gohl D.M."/>
            <person name="Silverstein K.A.T."/>
            <person name="Koren S."/>
            <person name="Bechman K.B."/>
            <person name="Herman A."/>
            <person name="Abrahante J.E."/>
            <person name="Garbe J."/>
        </authorList>
    </citation>
    <scope>NUCLEOTIDE SEQUENCE</scope>
    <source>
        <strain evidence="1">Duluth1</strain>
        <tissue evidence="1">Whole animal</tissue>
    </source>
</reference>
<gene>
    <name evidence="1" type="ORF">DPMN_018197</name>
</gene>
<dbReference type="AlphaFoldDB" id="A0A9D4NGQ0"/>
<keyword evidence="2" id="KW-1185">Reference proteome</keyword>
<dbReference type="EMBL" id="JAIWYP010000001">
    <property type="protein sequence ID" value="KAH3894040.1"/>
    <property type="molecule type" value="Genomic_DNA"/>
</dbReference>
<proteinExistence type="predicted"/>
<accession>A0A9D4NGQ0</accession>
<dbReference type="Proteomes" id="UP000828390">
    <property type="component" value="Unassembled WGS sequence"/>
</dbReference>
<evidence type="ECO:0000313" key="1">
    <source>
        <dbReference type="EMBL" id="KAH3894040.1"/>
    </source>
</evidence>
<sequence length="85" mass="9386">MSLFYIVHPRDVTLLHCPSSFSSDGLDVDLPLSCPGEQSCTELPPSIMPWRTVLHRVTSLYHALENSLVQSDLPLSCPGEQSCTE</sequence>
<protein>
    <submittedName>
        <fullName evidence="1">Uncharacterized protein</fullName>
    </submittedName>
</protein>
<organism evidence="1 2">
    <name type="scientific">Dreissena polymorpha</name>
    <name type="common">Zebra mussel</name>
    <name type="synonym">Mytilus polymorpha</name>
    <dbReference type="NCBI Taxonomy" id="45954"/>
    <lineage>
        <taxon>Eukaryota</taxon>
        <taxon>Metazoa</taxon>
        <taxon>Spiralia</taxon>
        <taxon>Lophotrochozoa</taxon>
        <taxon>Mollusca</taxon>
        <taxon>Bivalvia</taxon>
        <taxon>Autobranchia</taxon>
        <taxon>Heteroconchia</taxon>
        <taxon>Euheterodonta</taxon>
        <taxon>Imparidentia</taxon>
        <taxon>Neoheterodontei</taxon>
        <taxon>Myida</taxon>
        <taxon>Dreissenoidea</taxon>
        <taxon>Dreissenidae</taxon>
        <taxon>Dreissena</taxon>
    </lineage>
</organism>
<reference evidence="1" key="1">
    <citation type="journal article" date="2019" name="bioRxiv">
        <title>The Genome of the Zebra Mussel, Dreissena polymorpha: A Resource for Invasive Species Research.</title>
        <authorList>
            <person name="McCartney M.A."/>
            <person name="Auch B."/>
            <person name="Kono T."/>
            <person name="Mallez S."/>
            <person name="Zhang Y."/>
            <person name="Obille A."/>
            <person name="Becker A."/>
            <person name="Abrahante J.E."/>
            <person name="Garbe J."/>
            <person name="Badalamenti J.P."/>
            <person name="Herman A."/>
            <person name="Mangelson H."/>
            <person name="Liachko I."/>
            <person name="Sullivan S."/>
            <person name="Sone E.D."/>
            <person name="Koren S."/>
            <person name="Silverstein K.A.T."/>
            <person name="Beckman K.B."/>
            <person name="Gohl D.M."/>
        </authorList>
    </citation>
    <scope>NUCLEOTIDE SEQUENCE</scope>
    <source>
        <strain evidence="1">Duluth1</strain>
        <tissue evidence="1">Whole animal</tissue>
    </source>
</reference>
<comment type="caution">
    <text evidence="1">The sequence shown here is derived from an EMBL/GenBank/DDBJ whole genome shotgun (WGS) entry which is preliminary data.</text>
</comment>
<evidence type="ECO:0000313" key="2">
    <source>
        <dbReference type="Proteomes" id="UP000828390"/>
    </source>
</evidence>
<name>A0A9D4NGQ0_DREPO</name>